<reference evidence="1" key="1">
    <citation type="submission" date="2008-06" db="EMBL/GenBank/DDBJ databases">
        <title>Complete sequence of chromosome of Prosthecochloris aestuarii DSM 271.</title>
        <authorList>
            <consortium name="US DOE Joint Genome Institute"/>
            <person name="Lucas S."/>
            <person name="Copeland A."/>
            <person name="Lapidus A."/>
            <person name="Glavina del Rio T."/>
            <person name="Dalin E."/>
            <person name="Tice H."/>
            <person name="Bruce D."/>
            <person name="Goodwin L."/>
            <person name="Pitluck S."/>
            <person name="Schmutz J."/>
            <person name="Larimer F."/>
            <person name="Land M."/>
            <person name="Hauser L."/>
            <person name="Kyrpides N."/>
            <person name="Anderson I."/>
            <person name="Liu Z."/>
            <person name="Li T."/>
            <person name="Zhao F."/>
            <person name="Overmann J."/>
            <person name="Bryant D.A."/>
            <person name="Richardson P."/>
        </authorList>
    </citation>
    <scope>NUCLEOTIDE SEQUENCE [LARGE SCALE GENOMIC DNA]</scope>
    <source>
        <strain evidence="1">DSM 271</strain>
    </source>
</reference>
<organism evidence="1 2">
    <name type="scientific">Prosthecochloris aestuarii (strain DSM 271 / SK 413)</name>
    <dbReference type="NCBI Taxonomy" id="290512"/>
    <lineage>
        <taxon>Bacteria</taxon>
        <taxon>Pseudomonadati</taxon>
        <taxon>Chlorobiota</taxon>
        <taxon>Chlorobiia</taxon>
        <taxon>Chlorobiales</taxon>
        <taxon>Chlorobiaceae</taxon>
        <taxon>Prosthecochloris</taxon>
    </lineage>
</organism>
<dbReference type="RefSeq" id="WP_012504639.1">
    <property type="nucleotide sequence ID" value="NC_011059.1"/>
</dbReference>
<evidence type="ECO:0000313" key="2">
    <source>
        <dbReference type="Proteomes" id="UP000002725"/>
    </source>
</evidence>
<name>B4S970_PROA2</name>
<dbReference type="STRING" id="290512.Paes_0036"/>
<proteinExistence type="predicted"/>
<dbReference type="KEGG" id="paa:Paes_0036"/>
<keyword evidence="2" id="KW-1185">Reference proteome</keyword>
<dbReference type="eggNOG" id="ENOG50303ER">
    <property type="taxonomic scope" value="Bacteria"/>
</dbReference>
<dbReference type="EMBL" id="CP001108">
    <property type="protein sequence ID" value="ACF45102.1"/>
    <property type="molecule type" value="Genomic_DNA"/>
</dbReference>
<accession>B4S970</accession>
<protein>
    <recommendedName>
        <fullName evidence="3">RsbT co-antagonist protein RsbRD N-terminal domain-containing protein</fullName>
    </recommendedName>
</protein>
<dbReference type="Proteomes" id="UP000002725">
    <property type="component" value="Chromosome"/>
</dbReference>
<dbReference type="AlphaFoldDB" id="B4S970"/>
<dbReference type="HOGENOM" id="CLU_129910_0_0_10"/>
<evidence type="ECO:0008006" key="3">
    <source>
        <dbReference type="Google" id="ProtNLM"/>
    </source>
</evidence>
<sequence length="148" mass="16563">MSTTWDRVIRENRNEILRRWQEGVLDLFSEKIAPGSPIGAALADGMGMILDGFALGSERCSDGLERVARILAVHPIRPSRSMSMFMHLKTILLSVAPDGADSEACSSRIETLTLEAFDSFMAHREKIYQLKVEEALGRMHMLQRSVQS</sequence>
<gene>
    <name evidence="1" type="ordered locus">Paes_0036</name>
</gene>
<evidence type="ECO:0000313" key="1">
    <source>
        <dbReference type="EMBL" id="ACF45102.1"/>
    </source>
</evidence>